<protein>
    <recommendedName>
        <fullName evidence="5 14">Dol-P-Glc:Glc(2)Man(9)GlcNAc(2)-PP-Dol alpha-1,2-glucosyltransferase</fullName>
        <ecNumber evidence="4 14">2.4.1.256</ecNumber>
    </recommendedName>
</protein>
<evidence type="ECO:0000256" key="6">
    <source>
        <dbReference type="ARBA" id="ARBA00022676"/>
    </source>
</evidence>
<dbReference type="Pfam" id="PF04922">
    <property type="entry name" value="DIE2_ALG10"/>
    <property type="match status" value="1"/>
</dbReference>
<comment type="pathway">
    <text evidence="2">Protein modification; protein glycosylation.</text>
</comment>
<evidence type="ECO:0000256" key="1">
    <source>
        <dbReference type="ARBA" id="ARBA00004477"/>
    </source>
</evidence>
<feature type="transmembrane region" description="Helical" evidence="14">
    <location>
        <begin position="351"/>
        <end position="368"/>
    </location>
</feature>
<feature type="transmembrane region" description="Helical" evidence="14">
    <location>
        <begin position="163"/>
        <end position="184"/>
    </location>
</feature>
<dbReference type="AlphaFoldDB" id="A0A6H5IB19"/>
<evidence type="ECO:0000256" key="4">
    <source>
        <dbReference type="ARBA" id="ARBA00011967"/>
    </source>
</evidence>
<reference evidence="15 16" key="1">
    <citation type="submission" date="2020-02" db="EMBL/GenBank/DDBJ databases">
        <authorList>
            <person name="Ferguson B K."/>
        </authorList>
    </citation>
    <scope>NUCLEOTIDE SEQUENCE [LARGE SCALE GENOMIC DNA]</scope>
</reference>
<evidence type="ECO:0000256" key="5">
    <source>
        <dbReference type="ARBA" id="ARBA00018512"/>
    </source>
</evidence>
<feature type="transmembrane region" description="Helical" evidence="14">
    <location>
        <begin position="273"/>
        <end position="291"/>
    </location>
</feature>
<evidence type="ECO:0000256" key="11">
    <source>
        <dbReference type="ARBA" id="ARBA00023136"/>
    </source>
</evidence>
<evidence type="ECO:0000256" key="3">
    <source>
        <dbReference type="ARBA" id="ARBA00010600"/>
    </source>
</evidence>
<keyword evidence="11 14" id="KW-0472">Membrane</keyword>
<evidence type="ECO:0000256" key="2">
    <source>
        <dbReference type="ARBA" id="ARBA00004922"/>
    </source>
</evidence>
<keyword evidence="16" id="KW-1185">Reference proteome</keyword>
<evidence type="ECO:0000313" key="15">
    <source>
        <dbReference type="EMBL" id="CAB0032420.1"/>
    </source>
</evidence>
<comment type="function">
    <text evidence="12">Dol-P-Glc:Glc(2)Man(9)GlcNAc(2)-PP-Dol alpha-1,2-glucosyltransferase that operates in the biosynthetic pathway of dolichol-linked oligosaccharides, the glycan precursors employed in protein asparagine (N)-glycosylation. The assembly of dolichol-linked oligosaccharides begins on the cytosolic side of the endoplasmic reticulum membrane and finishes in its lumen. The sequential addition of sugars to dolichol pyrophosphate produces dolichol-linked oligosaccharides containing fourteen sugars, including two GlcNAcs, nine mannoses and three glucoses. Once assembled, the oligosaccharide is transferred from the lipid to nascent proteins by oligosaccharyltransferases. In the lumen of the endoplasmic reticulum, adds the third and last glucose residue from dolichyl phosphate glucose (Dol-P-Glc) onto the lipid-linked oligosaccharide intermediate Glc(2)Man(9)GlcNAc(2)-PP-Dol to produce Glc(3)Man(9)GlcNAc(2)-PP-Dol.</text>
</comment>
<feature type="transmembrane region" description="Helical" evidence="14">
    <location>
        <begin position="6"/>
        <end position="23"/>
    </location>
</feature>
<evidence type="ECO:0000313" key="16">
    <source>
        <dbReference type="Proteomes" id="UP000479190"/>
    </source>
</evidence>
<dbReference type="PANTHER" id="PTHR12989">
    <property type="entry name" value="ALPHA-1,2-GLUCOSYLTRANSFERASE ALG10"/>
    <property type="match status" value="1"/>
</dbReference>
<evidence type="ECO:0000256" key="9">
    <source>
        <dbReference type="ARBA" id="ARBA00022824"/>
    </source>
</evidence>
<dbReference type="GO" id="GO:0106073">
    <property type="term" value="F:dolichyl pyrophosphate Glc2Man9GlcNAc2 alpha-1,2-glucosyltransferase activity"/>
    <property type="evidence" value="ECO:0007669"/>
    <property type="project" value="UniProtKB-UniRule"/>
</dbReference>
<sequence>MLRYASAAFIFLIPILFVYINKIQKGYYIDEKFHVPQTIKYCAGNITDWDSKITTFPGLYIVTALYLGPLELCTKIFMRFINVILTLGNLGLCLTLVSTICQERINKDPQVKYLNVYLSAWNIAFFPPLFFYFCFYYTDVLSTTMVLAMLLSHVKKNYKMTALMGAFAIIARQTNVVWLAYLAIENSLTFVEEYTKRPELTRSLNIIRIIKTIYAILSAKARIGLSAFGDFVGPLCKLILPHVIVLLVFFIFVIYNGGIVVGDKSAHQPTIHLAQLLYFSVFVFIFAWPYILPHFRNFVQFLYKHILLSSILLGSITLIVQFNTLVHPYILADNRHYSFYIWKNFMNRDPAYKFIPVPFYALFIYSIVKTLSSMRLLSLVAYLLCTSFVLIPQLLLEPRYFIVPYIIFRLKQSNIRNWQIVCETLTTMFVILAQFALFSFKSFSWSDEEHPQRIGW</sequence>
<dbReference type="EMBL" id="CADCXV010000678">
    <property type="protein sequence ID" value="CAB0032420.1"/>
    <property type="molecule type" value="Genomic_DNA"/>
</dbReference>
<keyword evidence="8 14" id="KW-0812">Transmembrane</keyword>
<evidence type="ECO:0000256" key="14">
    <source>
        <dbReference type="PIRNR" id="PIRNR028810"/>
    </source>
</evidence>
<organism evidence="15 16">
    <name type="scientific">Trichogramma brassicae</name>
    <dbReference type="NCBI Taxonomy" id="86971"/>
    <lineage>
        <taxon>Eukaryota</taxon>
        <taxon>Metazoa</taxon>
        <taxon>Ecdysozoa</taxon>
        <taxon>Arthropoda</taxon>
        <taxon>Hexapoda</taxon>
        <taxon>Insecta</taxon>
        <taxon>Pterygota</taxon>
        <taxon>Neoptera</taxon>
        <taxon>Endopterygota</taxon>
        <taxon>Hymenoptera</taxon>
        <taxon>Apocrita</taxon>
        <taxon>Proctotrupomorpha</taxon>
        <taxon>Chalcidoidea</taxon>
        <taxon>Trichogrammatidae</taxon>
        <taxon>Trichogramma</taxon>
    </lineage>
</organism>
<dbReference type="GO" id="GO:0005789">
    <property type="term" value="C:endoplasmic reticulum membrane"/>
    <property type="evidence" value="ECO:0007669"/>
    <property type="project" value="UniProtKB-SubCell"/>
</dbReference>
<feature type="transmembrane region" description="Helical" evidence="14">
    <location>
        <begin position="311"/>
        <end position="331"/>
    </location>
</feature>
<comment type="catalytic activity">
    <reaction evidence="13">
        <text>an alpha-D-Glc-(1-&gt;3)-alpha-D-Glc-(1-&gt;3)-alpha-D-Man-(1-&gt;2)-alpha-D-Man-(1-&gt;2)-alpha-D-Man-(1-&gt;3)-[alpha-D-Man-(1-&gt;2)-alpha-D-Man-(1-&gt;3)-[alpha-D-Man-(1-&gt;2)-alpha-D-Man-(1-&gt;6)]-alpha-D-Man-(1-&gt;6)]-beta-D-Man-(1-&gt;4)-beta-D-GlcNAc-(1-&gt;4)-alpha-D-GlcNAc-diphospho-di-trans,poly-cis-dolichol + a di-trans,poly-cis-dolichyl beta-D-glucosyl phosphate = a alpha-D-Glc-(1-&gt;2)-alpha-D-Glc-(1-&gt;3)-alpha-D-Glc-(1-&gt;3)-alpha-D-Man-(1-&gt;2)-alpha-D-Man-(1-&gt;2)-alpha-D-Man-(1-&gt;3)-[alpha-D-Man-(1-&gt;2)-alpha-D-Man-(1-&gt;3)-[alpha-D-Man-(1-&gt;2)-alpha-D-Man-(1-&gt;6)]-alpha-D-Man-(1-&gt;6)]-beta-D-Man-(1-&gt;4)-beta-D-GlcNAc-(1-&gt;4)-alpha-D-GlcNAc-diphospho-di-trans,poly-cis-dolichol + a di-trans,poly-cis-dolichyl phosphate + H(+)</text>
        <dbReference type="Rhea" id="RHEA:29543"/>
        <dbReference type="Rhea" id="RHEA-COMP:19498"/>
        <dbReference type="Rhea" id="RHEA-COMP:19502"/>
        <dbReference type="Rhea" id="RHEA-COMP:19512"/>
        <dbReference type="Rhea" id="RHEA-COMP:19522"/>
        <dbReference type="ChEBI" id="CHEBI:15378"/>
        <dbReference type="ChEBI" id="CHEBI:57525"/>
        <dbReference type="ChEBI" id="CHEBI:57683"/>
        <dbReference type="ChEBI" id="CHEBI:132522"/>
        <dbReference type="ChEBI" id="CHEBI:132523"/>
        <dbReference type="EC" id="2.4.1.256"/>
    </reaction>
    <physiologicalReaction direction="left-to-right" evidence="13">
        <dbReference type="Rhea" id="RHEA:29544"/>
    </physiologicalReaction>
</comment>
<comment type="similarity">
    <text evidence="3 14">Belongs to the ALG10 glucosyltransferase family.</text>
</comment>
<dbReference type="EC" id="2.4.1.256" evidence="4 14"/>
<keyword evidence="7" id="KW-0808">Transferase</keyword>
<dbReference type="InterPro" id="IPR016900">
    <property type="entry name" value="Alg10"/>
</dbReference>
<name>A0A6H5IB19_9HYME</name>
<keyword evidence="10 14" id="KW-1133">Transmembrane helix</keyword>
<evidence type="ECO:0000256" key="12">
    <source>
        <dbReference type="ARBA" id="ARBA00044727"/>
    </source>
</evidence>
<evidence type="ECO:0000256" key="10">
    <source>
        <dbReference type="ARBA" id="ARBA00022989"/>
    </source>
</evidence>
<evidence type="ECO:0000256" key="13">
    <source>
        <dbReference type="ARBA" id="ARBA00048064"/>
    </source>
</evidence>
<feature type="transmembrane region" description="Helical" evidence="14">
    <location>
        <begin position="374"/>
        <end position="396"/>
    </location>
</feature>
<feature type="transmembrane region" description="Helical" evidence="14">
    <location>
        <begin position="417"/>
        <end position="440"/>
    </location>
</feature>
<comment type="subcellular location">
    <subcellularLocation>
        <location evidence="1">Endoplasmic reticulum membrane</location>
        <topology evidence="1">Multi-pass membrane protein</topology>
    </subcellularLocation>
</comment>
<proteinExistence type="inferred from homology"/>
<gene>
    <name evidence="15" type="ORF">TBRA_LOCUS4358</name>
</gene>
<dbReference type="PANTHER" id="PTHR12989:SF10">
    <property type="entry name" value="DOL-P-GLC:GLC(2)MAN(9)GLCNAC(2)-PP-DOL ALPHA-1,2-GLUCOSYLTRANSFERASE-RELATED"/>
    <property type="match status" value="1"/>
</dbReference>
<dbReference type="GO" id="GO:0006488">
    <property type="term" value="P:dolichol-linked oligosaccharide biosynthetic process"/>
    <property type="evidence" value="ECO:0007669"/>
    <property type="project" value="UniProtKB-UniRule"/>
</dbReference>
<comment type="caution">
    <text evidence="14">Lacks conserved residue(s) required for the propagation of feature annotation.</text>
</comment>
<accession>A0A6H5IB19</accession>
<evidence type="ECO:0000256" key="8">
    <source>
        <dbReference type="ARBA" id="ARBA00022692"/>
    </source>
</evidence>
<feature type="transmembrane region" description="Helical" evidence="14">
    <location>
        <begin position="80"/>
        <end position="100"/>
    </location>
</feature>
<dbReference type="PIRSF" id="PIRSF028810">
    <property type="entry name" value="Alpha1_2_glucosyltferase_Alg10"/>
    <property type="match status" value="1"/>
</dbReference>
<dbReference type="Proteomes" id="UP000479190">
    <property type="component" value="Unassembled WGS sequence"/>
</dbReference>
<keyword evidence="9" id="KW-0256">Endoplasmic reticulum</keyword>
<evidence type="ECO:0000256" key="7">
    <source>
        <dbReference type="ARBA" id="ARBA00022679"/>
    </source>
</evidence>
<dbReference type="OrthoDB" id="4769at2759"/>
<keyword evidence="6 14" id="KW-0328">Glycosyltransferase</keyword>
<feature type="transmembrane region" description="Helical" evidence="14">
    <location>
        <begin position="239"/>
        <end position="261"/>
    </location>
</feature>